<comment type="caution">
    <text evidence="1">The sequence shown here is derived from an EMBL/GenBank/DDBJ whole genome shotgun (WGS) entry which is preliminary data.</text>
</comment>
<organism evidence="1 2">
    <name type="scientific">Phreatobacter oligotrophus</name>
    <dbReference type="NCBI Taxonomy" id="1122261"/>
    <lineage>
        <taxon>Bacteria</taxon>
        <taxon>Pseudomonadati</taxon>
        <taxon>Pseudomonadota</taxon>
        <taxon>Alphaproteobacteria</taxon>
        <taxon>Hyphomicrobiales</taxon>
        <taxon>Phreatobacteraceae</taxon>
        <taxon>Phreatobacter</taxon>
    </lineage>
</organism>
<sequence length="73" mass="8171">MPHPPRIYARWLGGILEVATDRLTLRTEAGALVAIEDYLRQLFAAVGEMRVMTMDEAPWVLARHTLAPPLEAT</sequence>
<protein>
    <submittedName>
        <fullName evidence="1">Uncharacterized protein</fullName>
    </submittedName>
</protein>
<proteinExistence type="predicted"/>
<dbReference type="OrthoDB" id="8480735at2"/>
<dbReference type="RefSeq" id="WP_108178397.1">
    <property type="nucleotide sequence ID" value="NZ_PZZL01000007.1"/>
</dbReference>
<reference evidence="1 2" key="1">
    <citation type="submission" date="2018-04" db="EMBL/GenBank/DDBJ databases">
        <title>Genomic Encyclopedia of Archaeal and Bacterial Type Strains, Phase II (KMG-II): from individual species to whole genera.</title>
        <authorList>
            <person name="Goeker M."/>
        </authorList>
    </citation>
    <scope>NUCLEOTIDE SEQUENCE [LARGE SCALE GENOMIC DNA]</scope>
    <source>
        <strain evidence="1 2">DSM 25521</strain>
    </source>
</reference>
<name>A0A2T4YZV9_9HYPH</name>
<dbReference type="EMBL" id="PZZL01000007">
    <property type="protein sequence ID" value="PTM52739.1"/>
    <property type="molecule type" value="Genomic_DNA"/>
</dbReference>
<evidence type="ECO:0000313" key="1">
    <source>
        <dbReference type="EMBL" id="PTM52739.1"/>
    </source>
</evidence>
<evidence type="ECO:0000313" key="2">
    <source>
        <dbReference type="Proteomes" id="UP000241808"/>
    </source>
</evidence>
<accession>A0A2T4YZV9</accession>
<dbReference type="AlphaFoldDB" id="A0A2T4YZV9"/>
<dbReference type="Proteomes" id="UP000241808">
    <property type="component" value="Unassembled WGS sequence"/>
</dbReference>
<keyword evidence="2" id="KW-1185">Reference proteome</keyword>
<gene>
    <name evidence="1" type="ORF">C8P69_10715</name>
</gene>